<evidence type="ECO:0000313" key="6">
    <source>
        <dbReference type="EMBL" id="ELZ07150.1"/>
    </source>
</evidence>
<dbReference type="Gene3D" id="3.20.20.70">
    <property type="entry name" value="Aldolase class I"/>
    <property type="match status" value="1"/>
</dbReference>
<dbReference type="OrthoDB" id="184672at2157"/>
<dbReference type="Proteomes" id="UP000011560">
    <property type="component" value="Unassembled WGS sequence"/>
</dbReference>
<dbReference type="InterPro" id="IPR013785">
    <property type="entry name" value="Aldolase_TIM"/>
</dbReference>
<dbReference type="EMBL" id="AOIQ01000023">
    <property type="protein sequence ID" value="ELZ07150.1"/>
    <property type="molecule type" value="Genomic_DNA"/>
</dbReference>
<dbReference type="PATRIC" id="fig|1227490.4.peg.3091"/>
<keyword evidence="7" id="KW-1185">Reference proteome</keyword>
<evidence type="ECO:0000256" key="4">
    <source>
        <dbReference type="ARBA" id="ARBA00023239"/>
    </source>
</evidence>
<dbReference type="PANTHER" id="PTHR30246">
    <property type="entry name" value="2-KETO-3-DEOXY-6-PHOSPHOGLUCONATE ALDOLASE"/>
    <property type="match status" value="1"/>
</dbReference>
<dbReference type="AlphaFoldDB" id="M0B8L9"/>
<dbReference type="GO" id="GO:0016829">
    <property type="term" value="F:lyase activity"/>
    <property type="evidence" value="ECO:0007669"/>
    <property type="project" value="UniProtKB-KW"/>
</dbReference>
<proteinExistence type="inferred from homology"/>
<gene>
    <name evidence="6" type="ORF">C479_15242</name>
</gene>
<dbReference type="NCBIfam" id="TIGR01182">
    <property type="entry name" value="eda"/>
    <property type="match status" value="1"/>
</dbReference>
<keyword evidence="5" id="KW-0119">Carbohydrate metabolism</keyword>
<dbReference type="SUPFAM" id="SSF51569">
    <property type="entry name" value="Aldolase"/>
    <property type="match status" value="1"/>
</dbReference>
<keyword evidence="4" id="KW-0456">Lyase</keyword>
<reference evidence="6 7" key="1">
    <citation type="journal article" date="2014" name="PLoS Genet.">
        <title>Phylogenetically driven sequencing of extremely halophilic archaea reveals strategies for static and dynamic osmo-response.</title>
        <authorList>
            <person name="Becker E.A."/>
            <person name="Seitzer P.M."/>
            <person name="Tritt A."/>
            <person name="Larsen D."/>
            <person name="Krusor M."/>
            <person name="Yao A.I."/>
            <person name="Wu D."/>
            <person name="Madern D."/>
            <person name="Eisen J.A."/>
            <person name="Darling A.E."/>
            <person name="Facciotti M.T."/>
        </authorList>
    </citation>
    <scope>NUCLEOTIDE SEQUENCE [LARGE SCALE GENOMIC DNA]</scope>
    <source>
        <strain evidence="6 7">JCM 14624</strain>
    </source>
</reference>
<comment type="pathway">
    <text evidence="1">Carbohydrate acid metabolism.</text>
</comment>
<name>M0B8L9_9EURY</name>
<evidence type="ECO:0000256" key="3">
    <source>
        <dbReference type="ARBA" id="ARBA00011233"/>
    </source>
</evidence>
<evidence type="ECO:0000256" key="1">
    <source>
        <dbReference type="ARBA" id="ARBA00004761"/>
    </source>
</evidence>
<dbReference type="RefSeq" id="WP_007704522.1">
    <property type="nucleotide sequence ID" value="NZ_AOIQ01000023.1"/>
</dbReference>
<dbReference type="STRING" id="1227490.C479_15242"/>
<protein>
    <submittedName>
        <fullName evidence="6">2-dehydro-3-deoxyphosphogluconate aldolase</fullName>
    </submittedName>
</protein>
<accession>M0B8L9</accession>
<dbReference type="PANTHER" id="PTHR30246:SF1">
    <property type="entry name" value="2-DEHYDRO-3-DEOXY-6-PHOSPHOGALACTONATE ALDOLASE-RELATED"/>
    <property type="match status" value="1"/>
</dbReference>
<comment type="caution">
    <text evidence="6">The sequence shown here is derived from an EMBL/GenBank/DDBJ whole genome shotgun (WGS) entry which is preliminary data.</text>
</comment>
<comment type="subunit">
    <text evidence="3">Homotrimer.</text>
</comment>
<sequence length="224" mass="22446">MSFLPTSDRVGDKPLATIVDSGVVAVLRGVDRESVAPVAKALVAGGVLGIEITADDPGAAEKVSRLRAELAETDAVIGAGTVLDAATASAVVDAGASFVVTPHTAPEVVRTCNRRDVLSMCGVLTPTEAVTAIEAGADVLKVFPASSVGPGHLSALAGPLGDVNLIPTGGVTLQNTAAYIDAGACAIGVGGDLVDGDAIESGDFDMLERRAEKFVDEVADARGK</sequence>
<evidence type="ECO:0000256" key="2">
    <source>
        <dbReference type="ARBA" id="ARBA00006906"/>
    </source>
</evidence>
<evidence type="ECO:0000313" key="7">
    <source>
        <dbReference type="Proteomes" id="UP000011560"/>
    </source>
</evidence>
<dbReference type="Pfam" id="PF01081">
    <property type="entry name" value="Aldolase"/>
    <property type="match status" value="1"/>
</dbReference>
<dbReference type="CDD" id="cd00452">
    <property type="entry name" value="KDPG_aldolase"/>
    <property type="match status" value="1"/>
</dbReference>
<dbReference type="InterPro" id="IPR000887">
    <property type="entry name" value="Aldlse_KDPG_KHG"/>
</dbReference>
<evidence type="ECO:0000256" key="5">
    <source>
        <dbReference type="ARBA" id="ARBA00023277"/>
    </source>
</evidence>
<organism evidence="6 7">
    <name type="scientific">Halovivax asiaticus JCM 14624</name>
    <dbReference type="NCBI Taxonomy" id="1227490"/>
    <lineage>
        <taxon>Archaea</taxon>
        <taxon>Methanobacteriati</taxon>
        <taxon>Methanobacteriota</taxon>
        <taxon>Stenosarchaea group</taxon>
        <taxon>Halobacteria</taxon>
        <taxon>Halobacteriales</taxon>
        <taxon>Natrialbaceae</taxon>
        <taxon>Halovivax</taxon>
    </lineage>
</organism>
<comment type="similarity">
    <text evidence="2">Belongs to the KHG/KDPG aldolase family.</text>
</comment>